<feature type="domain" description="YspA cpYpsA-related SLOG" evidence="1">
    <location>
        <begin position="2"/>
        <end position="69"/>
    </location>
</feature>
<dbReference type="InterPro" id="IPR019627">
    <property type="entry name" value="YAcAr"/>
</dbReference>
<dbReference type="RefSeq" id="WP_097883438.1">
    <property type="nucleotide sequence ID" value="NZ_NUIL01000015.1"/>
</dbReference>
<proteinExistence type="predicted"/>
<dbReference type="AlphaFoldDB" id="A0A2B9Q0F8"/>
<name>A0A2B9Q0F8_BACCE</name>
<gene>
    <name evidence="2" type="ORF">CN984_11870</name>
</gene>
<protein>
    <recommendedName>
        <fullName evidence="1">YspA cpYpsA-related SLOG domain-containing protein</fullName>
    </recommendedName>
</protein>
<evidence type="ECO:0000259" key="1">
    <source>
        <dbReference type="Pfam" id="PF10686"/>
    </source>
</evidence>
<dbReference type="EMBL" id="NUIL01000015">
    <property type="protein sequence ID" value="PGO29142.1"/>
    <property type="molecule type" value="Genomic_DNA"/>
</dbReference>
<sequence length="124" mass="13715">MPRIIVAGSRGFHDYKKLATTLVSYFMRKGYYPKDVEIVSGTADGADKLGEVFAEKGGCKLTRMPADWSIGRQAGYIRNCDMATYANQDGDGVCFCFYDGKSKGTGHMINIARKNGLEVHIINY</sequence>
<evidence type="ECO:0000313" key="2">
    <source>
        <dbReference type="EMBL" id="PGO29142.1"/>
    </source>
</evidence>
<reference evidence="2 3" key="1">
    <citation type="submission" date="2017-09" db="EMBL/GenBank/DDBJ databases">
        <title>Large-scale bioinformatics analysis of Bacillus genomes uncovers conserved roles of natural products in bacterial physiology.</title>
        <authorList>
            <consortium name="Agbiome Team Llc"/>
            <person name="Bleich R.M."/>
            <person name="Grubbs K.J."/>
            <person name="Santa Maria K.C."/>
            <person name="Allen S.E."/>
            <person name="Farag S."/>
            <person name="Shank E.A."/>
            <person name="Bowers A."/>
        </authorList>
    </citation>
    <scope>NUCLEOTIDE SEQUENCE [LARGE SCALE GENOMIC DNA]</scope>
    <source>
        <strain evidence="2 3">AFS050027</strain>
    </source>
</reference>
<comment type="caution">
    <text evidence="2">The sequence shown here is derived from an EMBL/GenBank/DDBJ whole genome shotgun (WGS) entry which is preliminary data.</text>
</comment>
<dbReference type="Proteomes" id="UP000223777">
    <property type="component" value="Unassembled WGS sequence"/>
</dbReference>
<accession>A0A2B9Q0F8</accession>
<evidence type="ECO:0000313" key="3">
    <source>
        <dbReference type="Proteomes" id="UP000223777"/>
    </source>
</evidence>
<organism evidence="2 3">
    <name type="scientific">Bacillus cereus</name>
    <dbReference type="NCBI Taxonomy" id="1396"/>
    <lineage>
        <taxon>Bacteria</taxon>
        <taxon>Bacillati</taxon>
        <taxon>Bacillota</taxon>
        <taxon>Bacilli</taxon>
        <taxon>Bacillales</taxon>
        <taxon>Bacillaceae</taxon>
        <taxon>Bacillus</taxon>
        <taxon>Bacillus cereus group</taxon>
    </lineage>
</organism>
<dbReference type="Pfam" id="PF10686">
    <property type="entry name" value="YAcAr"/>
    <property type="match status" value="1"/>
</dbReference>